<keyword evidence="3" id="KW-0408">Iron</keyword>
<reference evidence="8 10" key="1">
    <citation type="journal article" date="2012" name="Nature">
        <title>Algal genomes reveal evolutionary mosaicism and the fate of nucleomorphs.</title>
        <authorList>
            <consortium name="DOE Joint Genome Institute"/>
            <person name="Curtis B.A."/>
            <person name="Tanifuji G."/>
            <person name="Burki F."/>
            <person name="Gruber A."/>
            <person name="Irimia M."/>
            <person name="Maruyama S."/>
            <person name="Arias M.C."/>
            <person name="Ball S.G."/>
            <person name="Gile G.H."/>
            <person name="Hirakawa Y."/>
            <person name="Hopkins J.F."/>
            <person name="Kuo A."/>
            <person name="Rensing S.A."/>
            <person name="Schmutz J."/>
            <person name="Symeonidi A."/>
            <person name="Elias M."/>
            <person name="Eveleigh R.J."/>
            <person name="Herman E.K."/>
            <person name="Klute M.J."/>
            <person name="Nakayama T."/>
            <person name="Obornik M."/>
            <person name="Reyes-Prieto A."/>
            <person name="Armbrust E.V."/>
            <person name="Aves S.J."/>
            <person name="Beiko R.G."/>
            <person name="Coutinho P."/>
            <person name="Dacks J.B."/>
            <person name="Durnford D.G."/>
            <person name="Fast N.M."/>
            <person name="Green B.R."/>
            <person name="Grisdale C.J."/>
            <person name="Hempel F."/>
            <person name="Henrissat B."/>
            <person name="Hoppner M.P."/>
            <person name="Ishida K."/>
            <person name="Kim E."/>
            <person name="Koreny L."/>
            <person name="Kroth P.G."/>
            <person name="Liu Y."/>
            <person name="Malik S.B."/>
            <person name="Maier U.G."/>
            <person name="McRose D."/>
            <person name="Mock T."/>
            <person name="Neilson J.A."/>
            <person name="Onodera N.T."/>
            <person name="Poole A.M."/>
            <person name="Pritham E.J."/>
            <person name="Richards T.A."/>
            <person name="Rocap G."/>
            <person name="Roy S.W."/>
            <person name="Sarai C."/>
            <person name="Schaack S."/>
            <person name="Shirato S."/>
            <person name="Slamovits C.H."/>
            <person name="Spencer D.F."/>
            <person name="Suzuki S."/>
            <person name="Worden A.Z."/>
            <person name="Zauner S."/>
            <person name="Barry K."/>
            <person name="Bell C."/>
            <person name="Bharti A.K."/>
            <person name="Crow J.A."/>
            <person name="Grimwood J."/>
            <person name="Kramer R."/>
            <person name="Lindquist E."/>
            <person name="Lucas S."/>
            <person name="Salamov A."/>
            <person name="McFadden G.I."/>
            <person name="Lane C.E."/>
            <person name="Keeling P.J."/>
            <person name="Gray M.W."/>
            <person name="Grigoriev I.V."/>
            <person name="Archibald J.M."/>
        </authorList>
    </citation>
    <scope>NUCLEOTIDE SEQUENCE</scope>
    <source>
        <strain evidence="8 10">CCMP2712</strain>
    </source>
</reference>
<dbReference type="RefSeq" id="XP_005834396.1">
    <property type="nucleotide sequence ID" value="XM_005834339.1"/>
</dbReference>
<feature type="signal peptide" evidence="6">
    <location>
        <begin position="1"/>
        <end position="27"/>
    </location>
</feature>
<gene>
    <name evidence="8" type="ORF">GUITHDRAFT_162719</name>
</gene>
<keyword evidence="6" id="KW-0732">Signal</keyword>
<reference evidence="10" key="2">
    <citation type="submission" date="2012-11" db="EMBL/GenBank/DDBJ databases">
        <authorList>
            <person name="Kuo A."/>
            <person name="Curtis B.A."/>
            <person name="Tanifuji G."/>
            <person name="Burki F."/>
            <person name="Gruber A."/>
            <person name="Irimia M."/>
            <person name="Maruyama S."/>
            <person name="Arias M.C."/>
            <person name="Ball S.G."/>
            <person name="Gile G.H."/>
            <person name="Hirakawa Y."/>
            <person name="Hopkins J.F."/>
            <person name="Rensing S.A."/>
            <person name="Schmutz J."/>
            <person name="Symeonidi A."/>
            <person name="Elias M."/>
            <person name="Eveleigh R.J."/>
            <person name="Herman E.K."/>
            <person name="Klute M.J."/>
            <person name="Nakayama T."/>
            <person name="Obornik M."/>
            <person name="Reyes-Prieto A."/>
            <person name="Armbrust E.V."/>
            <person name="Aves S.J."/>
            <person name="Beiko R.G."/>
            <person name="Coutinho P."/>
            <person name="Dacks J.B."/>
            <person name="Durnford D.G."/>
            <person name="Fast N.M."/>
            <person name="Green B.R."/>
            <person name="Grisdale C."/>
            <person name="Hempe F."/>
            <person name="Henrissat B."/>
            <person name="Hoppner M.P."/>
            <person name="Ishida K.-I."/>
            <person name="Kim E."/>
            <person name="Koreny L."/>
            <person name="Kroth P.G."/>
            <person name="Liu Y."/>
            <person name="Malik S.-B."/>
            <person name="Maier U.G."/>
            <person name="McRose D."/>
            <person name="Mock T."/>
            <person name="Neilson J.A."/>
            <person name="Onodera N.T."/>
            <person name="Poole A.M."/>
            <person name="Pritham E.J."/>
            <person name="Richards T.A."/>
            <person name="Rocap G."/>
            <person name="Roy S.W."/>
            <person name="Sarai C."/>
            <person name="Schaack S."/>
            <person name="Shirato S."/>
            <person name="Slamovits C.H."/>
            <person name="Spencer D.F."/>
            <person name="Suzuki S."/>
            <person name="Worden A.Z."/>
            <person name="Zauner S."/>
            <person name="Barry K."/>
            <person name="Bell C."/>
            <person name="Bharti A.K."/>
            <person name="Crow J.A."/>
            <person name="Grimwood J."/>
            <person name="Kramer R."/>
            <person name="Lindquist E."/>
            <person name="Lucas S."/>
            <person name="Salamov A."/>
            <person name="McFadden G.I."/>
            <person name="Lane C.E."/>
            <person name="Keeling P.J."/>
            <person name="Gray M.W."/>
            <person name="Grigoriev I.V."/>
            <person name="Archibald J.M."/>
        </authorList>
    </citation>
    <scope>NUCLEOTIDE SEQUENCE</scope>
    <source>
        <strain evidence="10">CCMP2712</strain>
    </source>
</reference>
<evidence type="ECO:0000259" key="7">
    <source>
        <dbReference type="PROSITE" id="PS51296"/>
    </source>
</evidence>
<accession>L1JFZ6</accession>
<dbReference type="Proteomes" id="UP000011087">
    <property type="component" value="Unassembled WGS sequence"/>
</dbReference>
<feature type="non-terminal residue" evidence="8">
    <location>
        <position position="228"/>
    </location>
</feature>
<evidence type="ECO:0000256" key="2">
    <source>
        <dbReference type="ARBA" id="ARBA00022723"/>
    </source>
</evidence>
<dbReference type="PANTHER" id="PTHR21496">
    <property type="entry name" value="FERREDOXIN-RELATED"/>
    <property type="match status" value="1"/>
</dbReference>
<dbReference type="EMBL" id="JH992990">
    <property type="protein sequence ID" value="EKX47416.1"/>
    <property type="molecule type" value="Genomic_DNA"/>
</dbReference>
<evidence type="ECO:0000256" key="6">
    <source>
        <dbReference type="SAM" id="SignalP"/>
    </source>
</evidence>
<dbReference type="Pfam" id="PF00355">
    <property type="entry name" value="Rieske"/>
    <property type="match status" value="1"/>
</dbReference>
<dbReference type="InterPro" id="IPR017941">
    <property type="entry name" value="Rieske_2Fe-2S"/>
</dbReference>
<dbReference type="KEGG" id="gtt:GUITHDRAFT_162719"/>
<evidence type="ECO:0000313" key="8">
    <source>
        <dbReference type="EMBL" id="EKX47416.1"/>
    </source>
</evidence>
<dbReference type="GeneID" id="17304002"/>
<keyword evidence="4" id="KW-0411">Iron-sulfur</keyword>
<dbReference type="CDD" id="cd03467">
    <property type="entry name" value="Rieske"/>
    <property type="match status" value="1"/>
</dbReference>
<reference evidence="9" key="3">
    <citation type="submission" date="2016-03" db="UniProtKB">
        <authorList>
            <consortium name="EnsemblProtists"/>
        </authorList>
    </citation>
    <scope>IDENTIFICATION</scope>
</reference>
<dbReference type="GO" id="GO:0046872">
    <property type="term" value="F:metal ion binding"/>
    <property type="evidence" value="ECO:0007669"/>
    <property type="project" value="UniProtKB-KW"/>
</dbReference>
<keyword evidence="1" id="KW-0001">2Fe-2S</keyword>
<keyword evidence="10" id="KW-1185">Reference proteome</keyword>
<feature type="domain" description="Rieske" evidence="7">
    <location>
        <begin position="57"/>
        <end position="136"/>
    </location>
</feature>
<dbReference type="HOGENOM" id="CLU_1404156_0_0_1"/>
<evidence type="ECO:0000313" key="10">
    <source>
        <dbReference type="Proteomes" id="UP000011087"/>
    </source>
</evidence>
<evidence type="ECO:0000256" key="5">
    <source>
        <dbReference type="ARBA" id="ARBA00034078"/>
    </source>
</evidence>
<dbReference type="Gene3D" id="2.102.10.10">
    <property type="entry name" value="Rieske [2Fe-2S] iron-sulphur domain"/>
    <property type="match status" value="1"/>
</dbReference>
<evidence type="ECO:0000256" key="4">
    <source>
        <dbReference type="ARBA" id="ARBA00023014"/>
    </source>
</evidence>
<dbReference type="PANTHER" id="PTHR21496:SF0">
    <property type="entry name" value="RIESKE DOMAIN-CONTAINING PROTEIN"/>
    <property type="match status" value="1"/>
</dbReference>
<dbReference type="InterPro" id="IPR036922">
    <property type="entry name" value="Rieske_2Fe-2S_sf"/>
</dbReference>
<dbReference type="PROSITE" id="PS51296">
    <property type="entry name" value="RIESKE"/>
    <property type="match status" value="1"/>
</dbReference>
<comment type="cofactor">
    <cofactor evidence="5">
        <name>[2Fe-2S] cluster</name>
        <dbReference type="ChEBI" id="CHEBI:190135"/>
    </cofactor>
</comment>
<proteinExistence type="predicted"/>
<organism evidence="8">
    <name type="scientific">Guillardia theta (strain CCMP2712)</name>
    <name type="common">Cryptophyte</name>
    <dbReference type="NCBI Taxonomy" id="905079"/>
    <lineage>
        <taxon>Eukaryota</taxon>
        <taxon>Cryptophyceae</taxon>
        <taxon>Pyrenomonadales</taxon>
        <taxon>Geminigeraceae</taxon>
        <taxon>Guillardia</taxon>
    </lineage>
</organism>
<dbReference type="SUPFAM" id="SSF50022">
    <property type="entry name" value="ISP domain"/>
    <property type="match status" value="1"/>
</dbReference>
<protein>
    <recommendedName>
        <fullName evidence="7">Rieske domain-containing protein</fullName>
    </recommendedName>
</protein>
<evidence type="ECO:0000256" key="3">
    <source>
        <dbReference type="ARBA" id="ARBA00023004"/>
    </source>
</evidence>
<dbReference type="OrthoDB" id="423598at2759"/>
<name>L1JFZ6_GUITC</name>
<dbReference type="PaxDb" id="55529-EKX47416"/>
<dbReference type="GO" id="GO:0051537">
    <property type="term" value="F:2 iron, 2 sulfur cluster binding"/>
    <property type="evidence" value="ECO:0007669"/>
    <property type="project" value="UniProtKB-KW"/>
</dbReference>
<dbReference type="AlphaFoldDB" id="L1JFZ6"/>
<evidence type="ECO:0000256" key="1">
    <source>
        <dbReference type="ARBA" id="ARBA00022714"/>
    </source>
</evidence>
<sequence>MFSMQFLRLLAWICVIYLCMPYVPVRAFQCGSLSLQRAQVPRSARRSAAGLKMHYVSVDLKEADVAEGQSKVVTARNIKLVVTKKEGKLFAFNNKCPHLGLSLKRGQITGSDDRHGICVVCPFHKSKFSLEEEGKCKVWSESVFGIKGTESIGNKIGQFVAPMAKSVNPTGEKAAPAAVYGVKVEDGEILVDLPPDLSKYAQTRQYIGYKEYADLPENTPRRPVDPRR</sequence>
<dbReference type="EnsemblProtists" id="EKX47416">
    <property type="protein sequence ID" value="EKX47416"/>
    <property type="gene ID" value="GUITHDRAFT_162719"/>
</dbReference>
<keyword evidence="2" id="KW-0479">Metal-binding</keyword>
<evidence type="ECO:0000313" key="9">
    <source>
        <dbReference type="EnsemblProtists" id="EKX47416"/>
    </source>
</evidence>
<feature type="chain" id="PRO_5008771268" description="Rieske domain-containing protein" evidence="6">
    <location>
        <begin position="28"/>
        <end position="228"/>
    </location>
</feature>